<evidence type="ECO:0000313" key="2">
    <source>
        <dbReference type="Proteomes" id="UP000295680"/>
    </source>
</evidence>
<dbReference type="AlphaFoldDB" id="A0A4R2IZQ4"/>
<proteinExistence type="predicted"/>
<evidence type="ECO:0000313" key="1">
    <source>
        <dbReference type="EMBL" id="TCO50877.1"/>
    </source>
</evidence>
<protein>
    <recommendedName>
        <fullName evidence="3">CDP-glycerol:poly(Glycerophosphate) glycerophosphotransferase</fullName>
    </recommendedName>
</protein>
<dbReference type="Proteomes" id="UP000295680">
    <property type="component" value="Unassembled WGS sequence"/>
</dbReference>
<reference evidence="1 2" key="1">
    <citation type="submission" date="2019-03" db="EMBL/GenBank/DDBJ databases">
        <title>Genomic Encyclopedia of Type Strains, Phase IV (KMG-IV): sequencing the most valuable type-strain genomes for metagenomic binning, comparative biology and taxonomic classification.</title>
        <authorList>
            <person name="Goeker M."/>
        </authorList>
    </citation>
    <scope>NUCLEOTIDE SEQUENCE [LARGE SCALE GENOMIC DNA]</scope>
    <source>
        <strain evidence="1 2">DSM 45934</strain>
    </source>
</reference>
<dbReference type="RefSeq" id="WP_132124813.1">
    <property type="nucleotide sequence ID" value="NZ_SLWS01000013.1"/>
</dbReference>
<dbReference type="OrthoDB" id="3661391at2"/>
<gene>
    <name evidence="1" type="ORF">EV192_113258</name>
</gene>
<accession>A0A4R2IZQ4</accession>
<sequence length="404" mass="43734">MAERWLRGPIGLDAELRVTRAGCKTVLVVIPTMAAGTRLRDLLPLVSGDHRVQTMFTVVDSADDGTAEFAAAGGGLVLPWRQAVSHRFDLVLAASPVGLEQVRGQILVVPHGVGSLMSRLRSRRAGPSGLPFAGLARETLTHRGRLIPATLALTHDVEMRALRRSCPEALPVAVVAGDICYDRMAASVSLRDEYRRALGVSDQERLVTVSSTWSSESMFGQHSELCQRLLAESTGTNQRVALVLHPSAWAAHGRWQVTAWLSDCVANGLLLIPPEEGWRATMIASDHVIGDHGSTTQYAAALGKRVTLGTFPSDNIRCGSVADRLAKVAPVLDLDRDLLPQLDNAKPRGRHFAKFVTSRPGQTAAILRSAMYRLLRLPEPAAPAQVLPVPSPEPVRPCRLNWPT</sequence>
<evidence type="ECO:0008006" key="3">
    <source>
        <dbReference type="Google" id="ProtNLM"/>
    </source>
</evidence>
<dbReference type="EMBL" id="SLWS01000013">
    <property type="protein sequence ID" value="TCO50877.1"/>
    <property type="molecule type" value="Genomic_DNA"/>
</dbReference>
<organism evidence="1 2">
    <name type="scientific">Actinocrispum wychmicini</name>
    <dbReference type="NCBI Taxonomy" id="1213861"/>
    <lineage>
        <taxon>Bacteria</taxon>
        <taxon>Bacillati</taxon>
        <taxon>Actinomycetota</taxon>
        <taxon>Actinomycetes</taxon>
        <taxon>Pseudonocardiales</taxon>
        <taxon>Pseudonocardiaceae</taxon>
        <taxon>Actinocrispum</taxon>
    </lineage>
</organism>
<keyword evidence="2" id="KW-1185">Reference proteome</keyword>
<comment type="caution">
    <text evidence="1">The sequence shown here is derived from an EMBL/GenBank/DDBJ whole genome shotgun (WGS) entry which is preliminary data.</text>
</comment>
<name>A0A4R2IZQ4_9PSEU</name>